<dbReference type="RefSeq" id="WP_193180106.1">
    <property type="nucleotide sequence ID" value="NZ_JACVXA010000009.1"/>
</dbReference>
<sequence>MKADLIALIRGLPQVAALAGDRVHWGSQPVDATKMPHVALTMVSAPHGYSLDGDTGLHDDIVQADLWAETAAEAEALRVALVAGLSGWSGTLGGTHFRSLRILGGRSLDGRGSGTQKIIHGNSVDLRVRWRAAP</sequence>
<organism evidence="1 2">
    <name type="scientific">Mangrovicoccus algicola</name>
    <dbReference type="NCBI Taxonomy" id="2771008"/>
    <lineage>
        <taxon>Bacteria</taxon>
        <taxon>Pseudomonadati</taxon>
        <taxon>Pseudomonadota</taxon>
        <taxon>Alphaproteobacteria</taxon>
        <taxon>Rhodobacterales</taxon>
        <taxon>Paracoccaceae</taxon>
        <taxon>Mangrovicoccus</taxon>
    </lineage>
</organism>
<keyword evidence="2" id="KW-1185">Reference proteome</keyword>
<comment type="caution">
    <text evidence="1">The sequence shown here is derived from an EMBL/GenBank/DDBJ whole genome shotgun (WGS) entry which is preliminary data.</text>
</comment>
<reference evidence="1" key="1">
    <citation type="submission" date="2020-09" db="EMBL/GenBank/DDBJ databases">
        <title>A novel bacterium of genus Mangrovicoccus, isolated from South China Sea.</title>
        <authorList>
            <person name="Huang H."/>
            <person name="Mo K."/>
            <person name="Hu Y."/>
        </authorList>
    </citation>
    <scope>NUCLEOTIDE SEQUENCE</scope>
    <source>
        <strain evidence="1">HB182678</strain>
    </source>
</reference>
<proteinExistence type="predicted"/>
<evidence type="ECO:0000313" key="1">
    <source>
        <dbReference type="EMBL" id="MBE3637467.1"/>
    </source>
</evidence>
<dbReference type="Proteomes" id="UP000609121">
    <property type="component" value="Unassembled WGS sequence"/>
</dbReference>
<evidence type="ECO:0000313" key="2">
    <source>
        <dbReference type="Proteomes" id="UP000609121"/>
    </source>
</evidence>
<dbReference type="EMBL" id="JACVXA010000009">
    <property type="protein sequence ID" value="MBE3637467.1"/>
    <property type="molecule type" value="Genomic_DNA"/>
</dbReference>
<accession>A0A8J7CW84</accession>
<dbReference type="AlphaFoldDB" id="A0A8J7CW84"/>
<protein>
    <submittedName>
        <fullName evidence="1">DUF3168 domain-containing protein</fullName>
    </submittedName>
</protein>
<gene>
    <name evidence="1" type="ORF">ICN82_04525</name>
</gene>
<name>A0A8J7CW84_9RHOB</name>
<dbReference type="Pfam" id="PF11367">
    <property type="entry name" value="Tail_completion_gp17"/>
    <property type="match status" value="1"/>
</dbReference>
<dbReference type="InterPro" id="IPR021508">
    <property type="entry name" value="Gp17-like"/>
</dbReference>